<dbReference type="AlphaFoldDB" id="A0A0M6XZ89"/>
<dbReference type="EMBL" id="CXST01000001">
    <property type="protein sequence ID" value="CTQ42612.1"/>
    <property type="molecule type" value="Genomic_DNA"/>
</dbReference>
<dbReference type="Proteomes" id="UP000048926">
    <property type="component" value="Unassembled WGS sequence"/>
</dbReference>
<dbReference type="STRING" id="187304.B0E33_24925"/>
<sequence length="122" mass="13694">MREGVKQGIAERLKALRTRFVLVWLALAFVSPAAFAQSLSVYPAVDPGRFGAMTCQQLWYVEQEVLAAGRVCLASERARRAFRRAERCISDDEAILPHDTRDYLDHLRSVAADKGCSGPERR</sequence>
<protein>
    <recommendedName>
        <fullName evidence="4">YARHG domain-containing protein</fullName>
    </recommendedName>
</protein>
<name>A0A0M6XZ89_9HYPH</name>
<organism evidence="2 3">
    <name type="scientific">Roseibium aggregatum</name>
    <dbReference type="NCBI Taxonomy" id="187304"/>
    <lineage>
        <taxon>Bacteria</taxon>
        <taxon>Pseudomonadati</taxon>
        <taxon>Pseudomonadota</taxon>
        <taxon>Alphaproteobacteria</taxon>
        <taxon>Hyphomicrobiales</taxon>
        <taxon>Stappiaceae</taxon>
        <taxon>Roseibium</taxon>
    </lineage>
</organism>
<dbReference type="RefSeq" id="WP_055654669.1">
    <property type="nucleotide sequence ID" value="NZ_CXST01000001.1"/>
</dbReference>
<evidence type="ECO:0000313" key="3">
    <source>
        <dbReference type="Proteomes" id="UP000048926"/>
    </source>
</evidence>
<gene>
    <name evidence="2" type="ORF">LAL4801_01043</name>
</gene>
<reference evidence="3" key="1">
    <citation type="submission" date="2015-07" db="EMBL/GenBank/DDBJ databases">
        <authorList>
            <person name="Rodrigo-Torres Lidia"/>
            <person name="Arahal R.David."/>
        </authorList>
    </citation>
    <scope>NUCLEOTIDE SEQUENCE [LARGE SCALE GENOMIC DNA]</scope>
    <source>
        <strain evidence="3">CECT 4801</strain>
    </source>
</reference>
<evidence type="ECO:0008006" key="4">
    <source>
        <dbReference type="Google" id="ProtNLM"/>
    </source>
</evidence>
<feature type="signal peptide" evidence="1">
    <location>
        <begin position="1"/>
        <end position="36"/>
    </location>
</feature>
<keyword evidence="1" id="KW-0732">Signal</keyword>
<evidence type="ECO:0000256" key="1">
    <source>
        <dbReference type="SAM" id="SignalP"/>
    </source>
</evidence>
<evidence type="ECO:0000313" key="2">
    <source>
        <dbReference type="EMBL" id="CTQ42612.1"/>
    </source>
</evidence>
<keyword evidence="3" id="KW-1185">Reference proteome</keyword>
<dbReference type="OrthoDB" id="7678568at2"/>
<accession>A0A0M6XZ89</accession>
<feature type="chain" id="PRO_5005807236" description="YARHG domain-containing protein" evidence="1">
    <location>
        <begin position="37"/>
        <end position="122"/>
    </location>
</feature>
<proteinExistence type="predicted"/>